<accession>A0A3P3ZLV2</accession>
<dbReference type="EMBL" id="UOYP01000050">
    <property type="protein sequence ID" value="VAY86819.1"/>
    <property type="molecule type" value="Genomic_DNA"/>
</dbReference>
<proteinExistence type="predicted"/>
<gene>
    <name evidence="2" type="ORF">CARN8_1430009</name>
</gene>
<evidence type="ECO:0000256" key="1">
    <source>
        <dbReference type="SAM" id="Phobius"/>
    </source>
</evidence>
<organism evidence="2">
    <name type="scientific">mine drainage metagenome</name>
    <dbReference type="NCBI Taxonomy" id="410659"/>
    <lineage>
        <taxon>unclassified sequences</taxon>
        <taxon>metagenomes</taxon>
        <taxon>ecological metagenomes</taxon>
    </lineage>
</organism>
<protein>
    <recommendedName>
        <fullName evidence="3">Transmembrane protein</fullName>
    </recommendedName>
</protein>
<sequence>MDEKTFAKLLCQQLDRGLNDLDPLVLARLRTQRQKVLAQMCISTGRTGWSLNGTHLAVGDYAGRWSLMSVLLVFSLVFCGFWWQAKHQESEEEAGLLEARILAAEIPPQDLAQKDFTEWLQEKR</sequence>
<keyword evidence="1" id="KW-0812">Transmembrane</keyword>
<evidence type="ECO:0008006" key="3">
    <source>
        <dbReference type="Google" id="ProtNLM"/>
    </source>
</evidence>
<dbReference type="AlphaFoldDB" id="A0A3P3ZLV2"/>
<dbReference type="Pfam" id="PF12279">
    <property type="entry name" value="DUF3619"/>
    <property type="match status" value="1"/>
</dbReference>
<feature type="transmembrane region" description="Helical" evidence="1">
    <location>
        <begin position="65"/>
        <end position="83"/>
    </location>
</feature>
<name>A0A3P3ZLV2_9ZZZZ</name>
<evidence type="ECO:0000313" key="2">
    <source>
        <dbReference type="EMBL" id="VAY86819.1"/>
    </source>
</evidence>
<reference evidence="2" key="1">
    <citation type="submission" date="2018-10" db="EMBL/GenBank/DDBJ databases">
        <authorList>
            <person name="Plewniak F."/>
        </authorList>
    </citation>
    <scope>NUCLEOTIDE SEQUENCE</scope>
</reference>
<keyword evidence="1" id="KW-0472">Membrane</keyword>
<keyword evidence="1" id="KW-1133">Transmembrane helix</keyword>
<dbReference type="InterPro" id="IPR022064">
    <property type="entry name" value="DUF3619"/>
</dbReference>